<dbReference type="OrthoDB" id="7205441at2"/>
<comment type="caution">
    <text evidence="1">The sequence shown here is derived from an EMBL/GenBank/DDBJ whole genome shotgun (WGS) entry which is preliminary data.</text>
</comment>
<evidence type="ECO:0000313" key="2">
    <source>
        <dbReference type="Proteomes" id="UP000249725"/>
    </source>
</evidence>
<evidence type="ECO:0000313" key="1">
    <source>
        <dbReference type="EMBL" id="RAK56579.1"/>
    </source>
</evidence>
<keyword evidence="2" id="KW-1185">Reference proteome</keyword>
<gene>
    <name evidence="1" type="ORF">DJ018_00935</name>
</gene>
<accession>A0A328APS4</accession>
<reference evidence="2" key="1">
    <citation type="submission" date="2018-05" db="EMBL/GenBank/DDBJ databases">
        <authorList>
            <person name="Li X."/>
        </authorList>
    </citation>
    <scope>NUCLEOTIDE SEQUENCE [LARGE SCALE GENOMIC DNA]</scope>
    <source>
        <strain evidence="2">YIM 73061</strain>
    </source>
</reference>
<proteinExistence type="predicted"/>
<dbReference type="Proteomes" id="UP000249725">
    <property type="component" value="Unassembled WGS sequence"/>
</dbReference>
<name>A0A328APS4_9CAUL</name>
<sequence length="90" mass="10081">MDAYKADLRSAAEDELQRACTLGWRQLAHHTPWGDTFEGFTPGGREVCIERSYLWDGEPGSDIRVEVTVYVEDDYEGGVRLTGSIARETA</sequence>
<dbReference type="RefSeq" id="WP_111512930.1">
    <property type="nucleotide sequence ID" value="NZ_QFYR01000001.1"/>
</dbReference>
<protein>
    <submittedName>
        <fullName evidence="1">Uncharacterized protein</fullName>
    </submittedName>
</protein>
<dbReference type="EMBL" id="QFYR01000001">
    <property type="protein sequence ID" value="RAK56579.1"/>
    <property type="molecule type" value="Genomic_DNA"/>
</dbReference>
<dbReference type="AlphaFoldDB" id="A0A328APS4"/>
<organism evidence="1 2">
    <name type="scientific">Phenylobacterium deserti</name>
    <dbReference type="NCBI Taxonomy" id="1914756"/>
    <lineage>
        <taxon>Bacteria</taxon>
        <taxon>Pseudomonadati</taxon>
        <taxon>Pseudomonadota</taxon>
        <taxon>Alphaproteobacteria</taxon>
        <taxon>Caulobacterales</taxon>
        <taxon>Caulobacteraceae</taxon>
        <taxon>Phenylobacterium</taxon>
    </lineage>
</organism>